<dbReference type="AlphaFoldDB" id="A0A8J4CMI2"/>
<evidence type="ECO:0000313" key="2">
    <source>
        <dbReference type="Proteomes" id="UP000747110"/>
    </source>
</evidence>
<proteinExistence type="predicted"/>
<organism evidence="1 2">
    <name type="scientific">Volvox reticuliferus</name>
    <dbReference type="NCBI Taxonomy" id="1737510"/>
    <lineage>
        <taxon>Eukaryota</taxon>
        <taxon>Viridiplantae</taxon>
        <taxon>Chlorophyta</taxon>
        <taxon>core chlorophytes</taxon>
        <taxon>Chlorophyceae</taxon>
        <taxon>CS clade</taxon>
        <taxon>Chlamydomonadales</taxon>
        <taxon>Volvocaceae</taxon>
        <taxon>Volvox</taxon>
    </lineage>
</organism>
<protein>
    <submittedName>
        <fullName evidence="1">Uncharacterized protein</fullName>
    </submittedName>
</protein>
<dbReference type="Proteomes" id="UP000747110">
    <property type="component" value="Unassembled WGS sequence"/>
</dbReference>
<evidence type="ECO:0000313" key="1">
    <source>
        <dbReference type="EMBL" id="GIL85297.1"/>
    </source>
</evidence>
<accession>A0A8J4CMI2</accession>
<name>A0A8J4CMI2_9CHLO</name>
<reference evidence="1" key="1">
    <citation type="journal article" date="2021" name="Proc. Natl. Acad. Sci. U.S.A.">
        <title>Three genomes in the algal genus Volvox reveal the fate of a haploid sex-determining region after a transition to homothallism.</title>
        <authorList>
            <person name="Yamamoto K."/>
            <person name="Hamaji T."/>
            <person name="Kawai-Toyooka H."/>
            <person name="Matsuzaki R."/>
            <person name="Takahashi F."/>
            <person name="Nishimura Y."/>
            <person name="Kawachi M."/>
            <person name="Noguchi H."/>
            <person name="Minakuchi Y."/>
            <person name="Umen J.G."/>
            <person name="Toyoda A."/>
            <person name="Nozaki H."/>
        </authorList>
    </citation>
    <scope>NUCLEOTIDE SEQUENCE</scope>
    <source>
        <strain evidence="1">NIES-3786</strain>
    </source>
</reference>
<keyword evidence="2" id="KW-1185">Reference proteome</keyword>
<comment type="caution">
    <text evidence="1">The sequence shown here is derived from an EMBL/GenBank/DDBJ whole genome shotgun (WGS) entry which is preliminary data.</text>
</comment>
<gene>
    <name evidence="1" type="ORF">Vretifemale_13897</name>
</gene>
<sequence>RTGLLQAGSNDPNKYLSCRRLTLPRCESVWPDNRSRSDSRHFGRAVGALKAGWQYRRPSDVAMQTSPTYHIAGCASRLRHSLSVSVSVVATSYIGLGGLEAQGPSFFQQRTRSILYPNMSGSHPCLMCYATAVAAADDEDD</sequence>
<dbReference type="EMBL" id="BNCP01000032">
    <property type="protein sequence ID" value="GIL85297.1"/>
    <property type="molecule type" value="Genomic_DNA"/>
</dbReference>
<feature type="non-terminal residue" evidence="1">
    <location>
        <position position="1"/>
    </location>
</feature>